<dbReference type="InterPro" id="IPR020864">
    <property type="entry name" value="MACPF"/>
</dbReference>
<feature type="non-terminal residue" evidence="3">
    <location>
        <position position="1"/>
    </location>
</feature>
<protein>
    <submittedName>
        <fullName evidence="3">5902_t:CDS:1</fullName>
    </submittedName>
</protein>
<accession>A0ABN7VLY7</accession>
<comment type="caution">
    <text evidence="3">The sequence shown here is derived from an EMBL/GenBank/DDBJ whole genome shotgun (WGS) entry which is preliminary data.</text>
</comment>
<evidence type="ECO:0000313" key="3">
    <source>
        <dbReference type="EMBL" id="CAG8784668.1"/>
    </source>
</evidence>
<gene>
    <name evidence="3" type="ORF">GMARGA_LOCUS20233</name>
</gene>
<proteinExistence type="predicted"/>
<evidence type="ECO:0000259" key="1">
    <source>
        <dbReference type="Pfam" id="PF01823"/>
    </source>
</evidence>
<dbReference type="Proteomes" id="UP000789901">
    <property type="component" value="Unassembled WGS sequence"/>
</dbReference>
<name>A0ABN7VLY7_GIGMA</name>
<dbReference type="Pfam" id="PF01823">
    <property type="entry name" value="MACPF"/>
    <property type="match status" value="1"/>
</dbReference>
<reference evidence="3 4" key="1">
    <citation type="submission" date="2021-06" db="EMBL/GenBank/DDBJ databases">
        <authorList>
            <person name="Kallberg Y."/>
            <person name="Tangrot J."/>
            <person name="Rosling A."/>
        </authorList>
    </citation>
    <scope>NUCLEOTIDE SEQUENCE [LARGE SCALE GENOMIC DNA]</scope>
    <source>
        <strain evidence="3 4">120-4 pot B 10/14</strain>
    </source>
</reference>
<keyword evidence="4" id="KW-1185">Reference proteome</keyword>
<dbReference type="EMBL" id="CAJVQB010017547">
    <property type="protein sequence ID" value="CAG8784668.1"/>
    <property type="molecule type" value="Genomic_DNA"/>
</dbReference>
<feature type="domain" description="DUF7431" evidence="2">
    <location>
        <begin position="375"/>
        <end position="534"/>
    </location>
</feature>
<feature type="domain" description="MACPF" evidence="1">
    <location>
        <begin position="213"/>
        <end position="362"/>
    </location>
</feature>
<sequence length="676" mass="77984">DYQNNLAITNSIMQGNEQHIKPRSPSIEYTESLIVIVIDNAEILVVKLDDKNKLNEVRERFKNYKEITMTNDVNFTKNGVIISINDEKNFKLKEILVENKVCLKTNPNWRELVKRFKLEYGRNYEEHKDKAANKQAFIIKDCKFDLFIADEYYHDNITISSNDELTRNKGLFLKAQMEILSAASLGFSIESEKNSQDHSEAALKFYVEHFGKAEISIKEQSIELTSEFQNEVQKAIELQNSQEINKVITEFGQFMPTIVRFGGRLYYKDTTNMSKHSINNNKTGSANLSICGKGIEVQNNFGTSSKGKSIMQQKISAIFGGDKKKMYEGKEAEWKASLQDFRSWEPIEFRKPVSIFEFLEEDLKKKIREIIGKRIIYSNVQDYEFKINNLRNIVSLEMPGDVQKIFSNPDIDSQVFATIFNTDENNDVFAYILYTPEPYDVPKVIINCIQSNKKQQRVCQIKIGWIIVGYNLDISSALLSSDARLQTASKKIGASSNYPSEEHVFKMSEDNLRVACGAPVVSDLKPGHKHLVIDKKEYSKLPNFEFNVLSFINHPDSNILDQVEVDRNVDRKLFKKNFPFQKNNSKISKKNFPFQKNNSKKKDNDNTLPEFISLCADDKKECQQCNPEFIAKKLERFILEQPKCKNASNKELPDHCFALVFNPEAIKEQKTVRNYV</sequence>
<organism evidence="3 4">
    <name type="scientific">Gigaspora margarita</name>
    <dbReference type="NCBI Taxonomy" id="4874"/>
    <lineage>
        <taxon>Eukaryota</taxon>
        <taxon>Fungi</taxon>
        <taxon>Fungi incertae sedis</taxon>
        <taxon>Mucoromycota</taxon>
        <taxon>Glomeromycotina</taxon>
        <taxon>Glomeromycetes</taxon>
        <taxon>Diversisporales</taxon>
        <taxon>Gigasporaceae</taxon>
        <taxon>Gigaspora</taxon>
    </lineage>
</organism>
<evidence type="ECO:0000259" key="2">
    <source>
        <dbReference type="Pfam" id="PF24209"/>
    </source>
</evidence>
<dbReference type="Pfam" id="PF24209">
    <property type="entry name" value="DUF7431"/>
    <property type="match status" value="1"/>
</dbReference>
<evidence type="ECO:0000313" key="4">
    <source>
        <dbReference type="Proteomes" id="UP000789901"/>
    </source>
</evidence>
<dbReference type="InterPro" id="IPR055854">
    <property type="entry name" value="DUF7431"/>
</dbReference>